<evidence type="ECO:0000256" key="7">
    <source>
        <dbReference type="ARBA" id="ARBA00023242"/>
    </source>
</evidence>
<comment type="subcellular location">
    <subcellularLocation>
        <location evidence="2">Cytoplasm</location>
    </subcellularLocation>
    <subcellularLocation>
        <location evidence="1">Nucleus</location>
    </subcellularLocation>
</comment>
<comment type="caution">
    <text evidence="9">The sequence shown here is derived from an EMBL/GenBank/DDBJ whole genome shotgun (WGS) entry which is preliminary data.</text>
</comment>
<dbReference type="InterPro" id="IPR016024">
    <property type="entry name" value="ARM-type_fold"/>
</dbReference>
<dbReference type="EMBL" id="JACEFO010002197">
    <property type="protein sequence ID" value="KAF8674407.1"/>
    <property type="molecule type" value="Genomic_DNA"/>
</dbReference>
<gene>
    <name evidence="9" type="ORF">HU200_048240</name>
</gene>
<dbReference type="GO" id="GO:0005635">
    <property type="term" value="C:nuclear envelope"/>
    <property type="evidence" value="ECO:0007669"/>
    <property type="project" value="TreeGrafter"/>
</dbReference>
<evidence type="ECO:0000313" key="9">
    <source>
        <dbReference type="EMBL" id="KAF8674407.1"/>
    </source>
</evidence>
<reference evidence="9" key="1">
    <citation type="submission" date="2020-07" db="EMBL/GenBank/DDBJ databases">
        <title>Genome sequence and genetic diversity analysis of an under-domesticated orphan crop, white fonio (Digitaria exilis).</title>
        <authorList>
            <person name="Bennetzen J.L."/>
            <person name="Chen S."/>
            <person name="Ma X."/>
            <person name="Wang X."/>
            <person name="Yssel A.E.J."/>
            <person name="Chaluvadi S.R."/>
            <person name="Johnson M."/>
            <person name="Gangashetty P."/>
            <person name="Hamidou F."/>
            <person name="Sanogo M.D."/>
            <person name="Zwaenepoel A."/>
            <person name="Wallace J."/>
            <person name="Van De Peer Y."/>
            <person name="Van Deynze A."/>
        </authorList>
    </citation>
    <scope>NUCLEOTIDE SEQUENCE</scope>
    <source>
        <tissue evidence="9">Leaves</tissue>
    </source>
</reference>
<accession>A0A835B6Q4</accession>
<dbReference type="PANTHER" id="PTHR10997:SF8">
    <property type="entry name" value="EXPORTIN-2"/>
    <property type="match status" value="1"/>
</dbReference>
<dbReference type="Proteomes" id="UP000636709">
    <property type="component" value="Unassembled WGS sequence"/>
</dbReference>
<evidence type="ECO:0000256" key="3">
    <source>
        <dbReference type="ARBA" id="ARBA00008669"/>
    </source>
</evidence>
<dbReference type="InterPro" id="IPR013713">
    <property type="entry name" value="XPO2_central"/>
</dbReference>
<dbReference type="Gene3D" id="1.25.10.10">
    <property type="entry name" value="Leucine-rich Repeat Variant"/>
    <property type="match status" value="1"/>
</dbReference>
<dbReference type="InterPro" id="IPR011989">
    <property type="entry name" value="ARM-like"/>
</dbReference>
<feature type="domain" description="Importin N-terminal" evidence="8">
    <location>
        <begin position="29"/>
        <end position="107"/>
    </location>
</feature>
<dbReference type="FunFam" id="1.25.10.10:FF:000057">
    <property type="entry name" value="Exportin-2 isoform 1"/>
    <property type="match status" value="1"/>
</dbReference>
<evidence type="ECO:0000256" key="4">
    <source>
        <dbReference type="ARBA" id="ARBA00022448"/>
    </source>
</evidence>
<keyword evidence="10" id="KW-1185">Reference proteome</keyword>
<dbReference type="GO" id="GO:0031267">
    <property type="term" value="F:small GTPase binding"/>
    <property type="evidence" value="ECO:0007669"/>
    <property type="project" value="InterPro"/>
</dbReference>
<dbReference type="OrthoDB" id="3268246at2759"/>
<dbReference type="Gramene" id="Dexi9B01G0010830.1">
    <property type="protein sequence ID" value="Dexi9B01G0010830.1:cds"/>
    <property type="gene ID" value="Dexi9B01G0010830"/>
</dbReference>
<evidence type="ECO:0000256" key="6">
    <source>
        <dbReference type="ARBA" id="ARBA00022927"/>
    </source>
</evidence>
<keyword evidence="5" id="KW-0963">Cytoplasm</keyword>
<dbReference type="GO" id="GO:0006611">
    <property type="term" value="P:protein export from nucleus"/>
    <property type="evidence" value="ECO:0007669"/>
    <property type="project" value="TreeGrafter"/>
</dbReference>
<evidence type="ECO:0000259" key="8">
    <source>
        <dbReference type="PROSITE" id="PS50166"/>
    </source>
</evidence>
<protein>
    <recommendedName>
        <fullName evidence="8">Importin N-terminal domain-containing protein</fullName>
    </recommendedName>
</protein>
<dbReference type="GO" id="GO:0005049">
    <property type="term" value="F:nuclear export signal receptor activity"/>
    <property type="evidence" value="ECO:0007669"/>
    <property type="project" value="TreeGrafter"/>
</dbReference>
<dbReference type="InterPro" id="IPR005043">
    <property type="entry name" value="XPO2_C"/>
</dbReference>
<dbReference type="PROSITE" id="PS50166">
    <property type="entry name" value="IMPORTIN_B_NT"/>
    <property type="match status" value="1"/>
</dbReference>
<proteinExistence type="inferred from homology"/>
<dbReference type="GO" id="GO:0006606">
    <property type="term" value="P:protein import into nucleus"/>
    <property type="evidence" value="ECO:0007669"/>
    <property type="project" value="TreeGrafter"/>
</dbReference>
<sequence length="982" mass="108263">MEVPPEMLDALAGWFAQSLSPDAAARRAAEQSISSAAASPGFALALLGLSASPRHDLQARLAASVHFKNLLRRRWPKPDADADDAADHLPASDCAIIKTHLLQLLLTAPPLIQAQLSEALAAAAASDFPARWESLLPSIVSSLGTAVNAGDVAATNSLLAAAASLYSRFRNAFDNNALRLDLKYCLEIFAAPLLEVFLFASRRLQAAATTANPLELRPVFECLRLCCEIFYSLNSIDLPEFFEDNMRQWMTEFRTFLTTSYPPPVEADGAPDALRAAVCDDLQLYMEKYEEEFRGYLKEFVEAVWGLLMAQTASPSRAQLAVTAIRFLTTVAESVHHALFGSPEAMKQICDSVVVPNLRVRDEDEELFEGNWVEYVRRDSEGSDADTLRRAACRLLRGLAANYREQVAALVSAQVQQMLAAYAADRANNWKEKDAAIYLVIALMQKPGATGGGTPVVDMESFFTSVIVPELQAPDWQSEPMLKATVLRFLKEFRDQIPKATALALLPGVVRFLTHESNVVHSYAATFIENLLIIKDAVPVPGVTTVTRSPRYVAADINPFAPQIIQNLSTALSYPDSYENPYLMKCLMRVLGIANIGGQIVHEITARLVGILMEVCNNPKNPDFNHYLFEALSAVIGRTGEQDPALLPAFEASLFPVLQRILVEDISEFWPYAFQIFAQLVNLSRPPLSQNYMQLFGVLLSNTTWDRPPCVPALVRLLRAFLRKIPNELNQEGRLPNILAISRSLLSRSSTEDSAFYMLNTLVENVGLDIMNPYISEIWSALFTRLQTRQAVKFVNSLVVFMSLVLVKYGSGVLVSSIDTIQPNLFTQILNRFWIPNVKLIRGALEVKLTAVSSTKLLCESAVLLDAAAAQWWGKLLDSIVTLLSRTNQDGAPQEQNDGSDVVDIQKTSGYSVSFVRLQYAGKSEDDLLKEVNDPKQFLVTSLATLSAQSPGRFGPIIEQHVDPANKSVLLQLCAAYNATIV</sequence>
<name>A0A835B6Q4_9POAL</name>
<evidence type="ECO:0000256" key="5">
    <source>
        <dbReference type="ARBA" id="ARBA00022490"/>
    </source>
</evidence>
<dbReference type="SMART" id="SM00913">
    <property type="entry name" value="IBN_N"/>
    <property type="match status" value="1"/>
</dbReference>
<dbReference type="Pfam" id="PF03378">
    <property type="entry name" value="CAS_CSE1"/>
    <property type="match status" value="1"/>
</dbReference>
<evidence type="ECO:0000256" key="2">
    <source>
        <dbReference type="ARBA" id="ARBA00004496"/>
    </source>
</evidence>
<dbReference type="SUPFAM" id="SSF48371">
    <property type="entry name" value="ARM repeat"/>
    <property type="match status" value="1"/>
</dbReference>
<dbReference type="AlphaFoldDB" id="A0A835B6Q4"/>
<keyword evidence="4" id="KW-0813">Transport</keyword>
<organism evidence="9 10">
    <name type="scientific">Digitaria exilis</name>
    <dbReference type="NCBI Taxonomy" id="1010633"/>
    <lineage>
        <taxon>Eukaryota</taxon>
        <taxon>Viridiplantae</taxon>
        <taxon>Streptophyta</taxon>
        <taxon>Embryophyta</taxon>
        <taxon>Tracheophyta</taxon>
        <taxon>Spermatophyta</taxon>
        <taxon>Magnoliopsida</taxon>
        <taxon>Liliopsida</taxon>
        <taxon>Poales</taxon>
        <taxon>Poaceae</taxon>
        <taxon>PACMAD clade</taxon>
        <taxon>Panicoideae</taxon>
        <taxon>Panicodae</taxon>
        <taxon>Paniceae</taxon>
        <taxon>Anthephorinae</taxon>
        <taxon>Digitaria</taxon>
    </lineage>
</organism>
<dbReference type="PANTHER" id="PTHR10997">
    <property type="entry name" value="IMPORTIN-7, 8, 11"/>
    <property type="match status" value="1"/>
</dbReference>
<evidence type="ECO:0000256" key="1">
    <source>
        <dbReference type="ARBA" id="ARBA00004123"/>
    </source>
</evidence>
<dbReference type="GO" id="GO:0005829">
    <property type="term" value="C:cytosol"/>
    <property type="evidence" value="ECO:0007669"/>
    <property type="project" value="TreeGrafter"/>
</dbReference>
<dbReference type="Pfam" id="PF08506">
    <property type="entry name" value="Cse1"/>
    <property type="match status" value="1"/>
</dbReference>
<dbReference type="Pfam" id="PF03810">
    <property type="entry name" value="IBN_N"/>
    <property type="match status" value="1"/>
</dbReference>
<evidence type="ECO:0000313" key="10">
    <source>
        <dbReference type="Proteomes" id="UP000636709"/>
    </source>
</evidence>
<keyword evidence="6" id="KW-0653">Protein transport</keyword>
<comment type="similarity">
    <text evidence="3">Belongs to the XPO2/CSE1 family.</text>
</comment>
<keyword evidence="7" id="KW-0539">Nucleus</keyword>
<dbReference type="InterPro" id="IPR001494">
    <property type="entry name" value="Importin-beta_N"/>
</dbReference>